<proteinExistence type="predicted"/>
<sequence length="275" mass="31637">MCSIFAPVIIDPMKINRILFFSLAVSFLAFTTACDNEEDTNPLANKTLYGKSVAMGDGTGRTWATFDVNGKPLEVGVSISEEAVKSLPQDDHSNYEGHIIYYEMELPAEVKQHTPFNHVVVDWNPMGHPPEIYQVPHFDAHFYMITSEDRKKIGPDNLDPKIKEIPDAKYLPADYIDINVNVPEMGKHWLDKFTPEFNGHLFNQTFIYGSYAGKVSFYEPMFTLEYLQTLPNDTYTLKQPADFLKRGLYYPTKYSIRYNKEKKEYNISIGEMQLK</sequence>
<protein>
    <recommendedName>
        <fullName evidence="1">TTHB210-like domain-containing protein</fullName>
    </recommendedName>
</protein>
<feature type="domain" description="TTHB210-like" evidence="1">
    <location>
        <begin position="67"/>
        <end position="123"/>
    </location>
</feature>
<keyword evidence="3" id="KW-1185">Reference proteome</keyword>
<reference evidence="2 3" key="1">
    <citation type="submission" date="2018-06" db="EMBL/GenBank/DDBJ databases">
        <authorList>
            <person name="Liu Z.-W."/>
        </authorList>
    </citation>
    <scope>NUCLEOTIDE SEQUENCE [LARGE SCALE GENOMIC DNA]</scope>
    <source>
        <strain evidence="2 3">2b14</strain>
    </source>
</reference>
<organism evidence="2 3">
    <name type="scientific">Pontibacter arcticus</name>
    <dbReference type="NCBI Taxonomy" id="2080288"/>
    <lineage>
        <taxon>Bacteria</taxon>
        <taxon>Pseudomonadati</taxon>
        <taxon>Bacteroidota</taxon>
        <taxon>Cytophagia</taxon>
        <taxon>Cytophagales</taxon>
        <taxon>Hymenobacteraceae</taxon>
        <taxon>Pontibacter</taxon>
    </lineage>
</organism>
<dbReference type="InterPro" id="IPR040832">
    <property type="entry name" value="TTHB210-like_dom"/>
</dbReference>
<dbReference type="Proteomes" id="UP000251692">
    <property type="component" value="Unassembled WGS sequence"/>
</dbReference>
<reference evidence="2 3" key="2">
    <citation type="submission" date="2018-07" db="EMBL/GenBank/DDBJ databases">
        <title>Pontibacter sp. 2b14 genomic sequence and assembly.</title>
        <authorList>
            <person name="Du Z.-J."/>
        </authorList>
    </citation>
    <scope>NUCLEOTIDE SEQUENCE [LARGE SCALE GENOMIC DNA]</scope>
    <source>
        <strain evidence="2 3">2b14</strain>
    </source>
</reference>
<dbReference type="Pfam" id="PF18197">
    <property type="entry name" value="TTHB210-like"/>
    <property type="match status" value="1"/>
</dbReference>
<dbReference type="AlphaFoldDB" id="A0A364RHR8"/>
<gene>
    <name evidence="2" type="ORF">DP923_01885</name>
</gene>
<comment type="caution">
    <text evidence="2">The sequence shown here is derived from an EMBL/GenBank/DDBJ whole genome shotgun (WGS) entry which is preliminary data.</text>
</comment>
<name>A0A364RHR8_9BACT</name>
<accession>A0A364RHR8</accession>
<evidence type="ECO:0000313" key="3">
    <source>
        <dbReference type="Proteomes" id="UP000251692"/>
    </source>
</evidence>
<evidence type="ECO:0000259" key="1">
    <source>
        <dbReference type="Pfam" id="PF18197"/>
    </source>
</evidence>
<evidence type="ECO:0000313" key="2">
    <source>
        <dbReference type="EMBL" id="RAU83841.1"/>
    </source>
</evidence>
<dbReference type="EMBL" id="QMDV01000001">
    <property type="protein sequence ID" value="RAU83841.1"/>
    <property type="molecule type" value="Genomic_DNA"/>
</dbReference>
<dbReference type="CDD" id="cd11669">
    <property type="entry name" value="TTHB210-like"/>
    <property type="match status" value="1"/>
</dbReference>
<dbReference type="InterPro" id="IPR033786">
    <property type="entry name" value="TTHB210-like"/>
</dbReference>